<comment type="similarity">
    <text evidence="2">Belongs to the nitroreductase family.</text>
</comment>
<evidence type="ECO:0000256" key="1">
    <source>
        <dbReference type="ARBA" id="ARBA00001917"/>
    </source>
</evidence>
<evidence type="ECO:0000259" key="6">
    <source>
        <dbReference type="Pfam" id="PF00881"/>
    </source>
</evidence>
<keyword evidence="5" id="KW-0560">Oxidoreductase</keyword>
<dbReference type="InterPro" id="IPR000415">
    <property type="entry name" value="Nitroreductase-like"/>
</dbReference>
<dbReference type="EMBL" id="FNNG01000007">
    <property type="protein sequence ID" value="SDX13563.1"/>
    <property type="molecule type" value="Genomic_DNA"/>
</dbReference>
<dbReference type="CDD" id="cd02150">
    <property type="entry name" value="nitroreductase"/>
    <property type="match status" value="1"/>
</dbReference>
<feature type="domain" description="Nitroreductase" evidence="6">
    <location>
        <begin position="66"/>
        <end position="147"/>
    </location>
</feature>
<dbReference type="OrthoDB" id="9812105at2"/>
<dbReference type="RefSeq" id="WP_093752859.1">
    <property type="nucleotide sequence ID" value="NZ_FNNG01000007.1"/>
</dbReference>
<dbReference type="Proteomes" id="UP000198828">
    <property type="component" value="Unassembled WGS sequence"/>
</dbReference>
<keyword evidence="4" id="KW-0288">FMN</keyword>
<dbReference type="PANTHER" id="PTHR43673:SF2">
    <property type="entry name" value="NITROREDUCTASE"/>
    <property type="match status" value="1"/>
</dbReference>
<name>A0A1H2Z7T6_9FIRM</name>
<evidence type="ECO:0000313" key="8">
    <source>
        <dbReference type="Proteomes" id="UP000198828"/>
    </source>
</evidence>
<evidence type="ECO:0000313" key="7">
    <source>
        <dbReference type="EMBL" id="SDX13563.1"/>
    </source>
</evidence>
<evidence type="ECO:0000256" key="4">
    <source>
        <dbReference type="ARBA" id="ARBA00022643"/>
    </source>
</evidence>
<evidence type="ECO:0000256" key="3">
    <source>
        <dbReference type="ARBA" id="ARBA00022630"/>
    </source>
</evidence>
<gene>
    <name evidence="7" type="ORF">SAMN05660923_01755</name>
</gene>
<keyword evidence="8" id="KW-1185">Reference proteome</keyword>
<dbReference type="Pfam" id="PF00881">
    <property type="entry name" value="Nitroreductase"/>
    <property type="match status" value="2"/>
</dbReference>
<feature type="domain" description="Nitroreductase" evidence="6">
    <location>
        <begin position="8"/>
        <end position="61"/>
    </location>
</feature>
<dbReference type="Gene3D" id="3.40.109.10">
    <property type="entry name" value="NADH Oxidase"/>
    <property type="match status" value="1"/>
</dbReference>
<dbReference type="AlphaFoldDB" id="A0A1H2Z7T6"/>
<dbReference type="SUPFAM" id="SSF55469">
    <property type="entry name" value="FMN-dependent nitroreductase-like"/>
    <property type="match status" value="1"/>
</dbReference>
<evidence type="ECO:0000256" key="2">
    <source>
        <dbReference type="ARBA" id="ARBA00007118"/>
    </source>
</evidence>
<protein>
    <submittedName>
        <fullName evidence="7">Nitroreductase</fullName>
    </submittedName>
</protein>
<accession>A0A1H2Z7T6</accession>
<comment type="cofactor">
    <cofactor evidence="1">
        <name>FMN</name>
        <dbReference type="ChEBI" id="CHEBI:58210"/>
    </cofactor>
</comment>
<evidence type="ECO:0000256" key="5">
    <source>
        <dbReference type="ARBA" id="ARBA00023002"/>
    </source>
</evidence>
<proteinExistence type="inferred from homology"/>
<keyword evidence="3" id="KW-0285">Flavoprotein</keyword>
<reference evidence="7 8" key="1">
    <citation type="submission" date="2016-10" db="EMBL/GenBank/DDBJ databases">
        <authorList>
            <person name="de Groot N.N."/>
        </authorList>
    </citation>
    <scope>NUCLEOTIDE SEQUENCE [LARGE SCALE GENOMIC DNA]</scope>
    <source>
        <strain evidence="7 8">DSM 23310</strain>
    </source>
</reference>
<dbReference type="InterPro" id="IPR029479">
    <property type="entry name" value="Nitroreductase"/>
</dbReference>
<organism evidence="7 8">
    <name type="scientific">Tepidimicrobium xylanilyticum</name>
    <dbReference type="NCBI Taxonomy" id="1123352"/>
    <lineage>
        <taxon>Bacteria</taxon>
        <taxon>Bacillati</taxon>
        <taxon>Bacillota</taxon>
        <taxon>Tissierellia</taxon>
        <taxon>Tissierellales</taxon>
        <taxon>Tepidimicrobiaceae</taxon>
        <taxon>Tepidimicrobium</taxon>
    </lineage>
</organism>
<sequence length="170" mass="19141">MDVLEAIFTRRSIRRFTGEPIKEEDLRTILKAGFQAPSAHNYEPREYVVVRDKEVLDRIAEFHKYAKMLPKAGCGIIVCGDKEKQPEIGFLVEDCSASIQNMLLAAHGLGLGAVWCGIYSVEKLIKSVADVLELPDNLIPIGMVVVGVKAEDKEPIDRFDENKVHFDKWK</sequence>
<dbReference type="PANTHER" id="PTHR43673">
    <property type="entry name" value="NAD(P)H NITROREDUCTASE YDGI-RELATED"/>
    <property type="match status" value="1"/>
</dbReference>
<dbReference type="GO" id="GO:0016491">
    <property type="term" value="F:oxidoreductase activity"/>
    <property type="evidence" value="ECO:0007669"/>
    <property type="project" value="UniProtKB-KW"/>
</dbReference>